<accession>A0A7I7XHG2</accession>
<feature type="transmembrane region" description="Helical" evidence="1">
    <location>
        <begin position="46"/>
        <end position="65"/>
    </location>
</feature>
<evidence type="ECO:0008006" key="4">
    <source>
        <dbReference type="Google" id="ProtNLM"/>
    </source>
</evidence>
<evidence type="ECO:0000313" key="3">
    <source>
        <dbReference type="Proteomes" id="UP000466517"/>
    </source>
</evidence>
<name>A0A7I7XHG2_9MYCO</name>
<feature type="transmembrane region" description="Helical" evidence="1">
    <location>
        <begin position="20"/>
        <end position="40"/>
    </location>
</feature>
<keyword evidence="3" id="KW-1185">Reference proteome</keyword>
<organism evidence="2 3">
    <name type="scientific">Mycolicibacterium madagascariense</name>
    <dbReference type="NCBI Taxonomy" id="212765"/>
    <lineage>
        <taxon>Bacteria</taxon>
        <taxon>Bacillati</taxon>
        <taxon>Actinomycetota</taxon>
        <taxon>Actinomycetes</taxon>
        <taxon>Mycobacteriales</taxon>
        <taxon>Mycobacteriaceae</taxon>
        <taxon>Mycolicibacterium</taxon>
    </lineage>
</organism>
<reference evidence="2 3" key="1">
    <citation type="journal article" date="2019" name="Emerg. Microbes Infect.">
        <title>Comprehensive subspecies identification of 175 nontuberculous mycobacteria species based on 7547 genomic profiles.</title>
        <authorList>
            <person name="Matsumoto Y."/>
            <person name="Kinjo T."/>
            <person name="Motooka D."/>
            <person name="Nabeya D."/>
            <person name="Jung N."/>
            <person name="Uechi K."/>
            <person name="Horii T."/>
            <person name="Iida T."/>
            <person name="Fujita J."/>
            <person name="Nakamura S."/>
        </authorList>
    </citation>
    <scope>NUCLEOTIDE SEQUENCE [LARGE SCALE GENOMIC DNA]</scope>
    <source>
        <strain evidence="2 3">JCM 13574</strain>
    </source>
</reference>
<keyword evidence="1" id="KW-0812">Transmembrane</keyword>
<keyword evidence="1" id="KW-1133">Transmembrane helix</keyword>
<dbReference type="RefSeq" id="WP_163738119.1">
    <property type="nucleotide sequence ID" value="NZ_AP022610.1"/>
</dbReference>
<dbReference type="AlphaFoldDB" id="A0A7I7XHG2"/>
<evidence type="ECO:0000313" key="2">
    <source>
        <dbReference type="EMBL" id="BBZ28535.1"/>
    </source>
</evidence>
<dbReference type="KEGG" id="mmag:MMAD_28300"/>
<feature type="transmembrane region" description="Helical" evidence="1">
    <location>
        <begin position="109"/>
        <end position="127"/>
    </location>
</feature>
<protein>
    <recommendedName>
        <fullName evidence="4">DUF1616 domain-containing protein</fullName>
    </recommendedName>
</protein>
<evidence type="ECO:0000256" key="1">
    <source>
        <dbReference type="SAM" id="Phobius"/>
    </source>
</evidence>
<sequence length="288" mass="29498">MTGLVKSTAIALRRIPSPGISFIVVNAVFGAAVLVVALQAPAAVRFPAVAALSFIPGAALVRLFLGDPGGHLRDPALRLPLSVLLGLLVWLGAALSLDAIAVPLAPRNLTLAVGAMGLVLITTDGVLRSTNPRRTTPRATWLAATRGAGIGVSVVVLGAAAYVASTMTVVPVERYTTLAFTDSKPYAGEVPLVAPARPVRLNWALRGFGCRPSPTLTSIRLAVDGVATDAVAVDTTEAPIGTISGAVTFTAPSRPGRYLVELTVVPTAPDGVALPAPGHVSTFVEVEK</sequence>
<dbReference type="Proteomes" id="UP000466517">
    <property type="component" value="Chromosome"/>
</dbReference>
<dbReference type="EMBL" id="AP022610">
    <property type="protein sequence ID" value="BBZ28535.1"/>
    <property type="molecule type" value="Genomic_DNA"/>
</dbReference>
<proteinExistence type="predicted"/>
<feature type="transmembrane region" description="Helical" evidence="1">
    <location>
        <begin position="77"/>
        <end position="97"/>
    </location>
</feature>
<gene>
    <name evidence="2" type="ORF">MMAD_28300</name>
</gene>
<keyword evidence="1" id="KW-0472">Membrane</keyword>
<feature type="transmembrane region" description="Helical" evidence="1">
    <location>
        <begin position="139"/>
        <end position="164"/>
    </location>
</feature>